<proteinExistence type="predicted"/>
<accession>A0A8C0R0U1</accession>
<feature type="compositionally biased region" description="Low complexity" evidence="1">
    <location>
        <begin position="52"/>
        <end position="62"/>
    </location>
</feature>
<reference evidence="3" key="1">
    <citation type="submission" date="2025-08" db="UniProtKB">
        <authorList>
            <consortium name="Ensembl"/>
        </authorList>
    </citation>
    <scope>IDENTIFICATION</scope>
</reference>
<organism evidence="3 4">
    <name type="scientific">Canis lupus dingo</name>
    <name type="common">dingo</name>
    <dbReference type="NCBI Taxonomy" id="286419"/>
    <lineage>
        <taxon>Eukaryota</taxon>
        <taxon>Metazoa</taxon>
        <taxon>Chordata</taxon>
        <taxon>Craniata</taxon>
        <taxon>Vertebrata</taxon>
        <taxon>Euteleostomi</taxon>
        <taxon>Mammalia</taxon>
        <taxon>Eutheria</taxon>
        <taxon>Laurasiatheria</taxon>
        <taxon>Carnivora</taxon>
        <taxon>Caniformia</taxon>
        <taxon>Canidae</taxon>
        <taxon>Canis</taxon>
    </lineage>
</organism>
<evidence type="ECO:0000313" key="4">
    <source>
        <dbReference type="Proteomes" id="UP000694391"/>
    </source>
</evidence>
<evidence type="ECO:0000256" key="2">
    <source>
        <dbReference type="SAM" id="Phobius"/>
    </source>
</evidence>
<dbReference type="AlphaFoldDB" id="A0A8C0R0U1"/>
<dbReference type="Proteomes" id="UP000694391">
    <property type="component" value="Unplaced"/>
</dbReference>
<feature type="transmembrane region" description="Helical" evidence="2">
    <location>
        <begin position="166"/>
        <end position="185"/>
    </location>
</feature>
<protein>
    <submittedName>
        <fullName evidence="3">Uncharacterized protein</fullName>
    </submittedName>
</protein>
<keyword evidence="2" id="KW-1133">Transmembrane helix</keyword>
<name>A0A8C0R0U1_CANLU</name>
<evidence type="ECO:0000256" key="1">
    <source>
        <dbReference type="SAM" id="MobiDB-lite"/>
    </source>
</evidence>
<sequence>MAAKVAPIPLIIKFRRTGVLLTARADKAVKPILPQAAGPRGQRPRPQLSPGRPAAPRAAAPRVPVTSTAQSPSRAADTQTLPPPRRSAGSPLSARAASPTHCVTQHPETLPNTRLAQSPAQLRRKGGHSREEGFRAGGAGPVADCRGRHRERPLWGWAVKALQPCWLWVAELVFVFVSTVSLAAVRKKKIT</sequence>
<feature type="region of interest" description="Disordered" evidence="1">
    <location>
        <begin position="32"/>
        <end position="140"/>
    </location>
</feature>
<reference evidence="3" key="2">
    <citation type="submission" date="2025-09" db="UniProtKB">
        <authorList>
            <consortium name="Ensembl"/>
        </authorList>
    </citation>
    <scope>IDENTIFICATION</scope>
</reference>
<feature type="compositionally biased region" description="Polar residues" evidence="1">
    <location>
        <begin position="101"/>
        <end position="120"/>
    </location>
</feature>
<evidence type="ECO:0000313" key="3">
    <source>
        <dbReference type="Ensembl" id="ENSCAFP00020017302.1"/>
    </source>
</evidence>
<keyword evidence="4" id="KW-1185">Reference proteome</keyword>
<feature type="compositionally biased region" description="Polar residues" evidence="1">
    <location>
        <begin position="65"/>
        <end position="80"/>
    </location>
</feature>
<keyword evidence="2" id="KW-0812">Transmembrane</keyword>
<keyword evidence="2" id="KW-0472">Membrane</keyword>
<dbReference type="Ensembl" id="ENSCAFT00020020090.1">
    <property type="protein sequence ID" value="ENSCAFP00020017302.1"/>
    <property type="gene ID" value="ENSCAFG00020013858.1"/>
</dbReference>